<sequence length="1213" mass="138324">MISINKKDKFTELWLEHKLLTDYVRPAKEIAQFYHGRKVECTLKRISGLRRIPWAGCFEIPPIYPQGLPSNFRDTTQNVASMATSPSTAASTLGPFCKHCGAQLTEVNNYGNNRNFGYAGGPRGGIYNREANYAIVESHSEPLKDHDLIAQSDTSKKTTTNEPVTNETIQNQCLVLQALTHYRNPPTSCYGDKCYSPFDDPHRTKKDFPDQKTQQDRNPDDEIYALAISNSPDVCGHCLQGEARRVLKSEPKHVHHNNKKPCTNCGVFFNPKERVNQELLVYIEEDEPTEETPQSQTKEVPNTEKEITPEPEVRRSTFKSFWDAFVPTARKKVSNDSLLQIEESVAKETKYSDCIVTTSHCLQLLLDRDSTFSKSSESTSDFDHHSPESKKARKHLNRNLRERSLQRRYKSVNRKKSLAPSNSSFDSIYNYRSRSKRTRHRDNEKEEAPSDEEEIMNKPIRRSSTKPRVSQEKGQRKASWSRKNSELSNDEETPRIKICYGEKPNPFDGMFNKNRKSNSRKYQLLPKRPPKMNNRKSKKSHSDELCACKYMECLCNKKADIDKKSKESKGIEIELCSSDPFINPVTKRDKIREEKRLSKLLERAEYGCTCGNNTPNISKSSISSRASIFIDESKKRVRKREFVRTKSALGAKLESESVQYVAGETRQKRKLNESHTKTKRIIKLFSKGTSTDPVSDVSDKDVLNDSSDGCIYSSFESISVNSFGQSLPISTLLLTESVPDSNSITLLSPPYVSIDDLPEKNLKYNRKSNDFSDGKVFSGSTQMVKGTKTIKKGREYEIKSEKLSKTNIVENPAHQKSTGRKLKQFCANFPDVESCGGLGRTHDFPKAIKNKNKKAGQVMNDSTTGRKKLKIEMCPHGSSMNIIHETVSETTSESNLKHTEQTATKNCCTPLTDQEKLSKRKNFWIYHMRDQNKVKCARGYKNIRNSSDDKMKKKIEFLTKRKHFLRSNSCASSSSVYPTMNILPAGARRSQDFCRKLNLETAIREIDRMSLDNCQGLEDQRVYTCFCKHFAEMTQELVEETLSTSSESINTDDLDRNPQPLESIFPGLMTNMQTRNDVDVVSLLANILGVNHPLVQTPEAVLRKPKGYSIKKDLEQIDEKKKINLQRLEEKVLLDMKNLDLELEKRKALVGTLKQKIVEEKLRLDVEKDRLNRRNSELEKTDPLTGEVTEKPQSEVPAPKNENKKKTSSKSKG</sequence>
<feature type="compositionally biased region" description="Basic and acidic residues" evidence="1">
    <location>
        <begin position="381"/>
        <end position="390"/>
    </location>
</feature>
<reference evidence="2" key="1">
    <citation type="submission" date="2022-01" db="UniProtKB">
        <authorList>
            <consortium name="EnsemblMetazoa"/>
        </authorList>
    </citation>
    <scope>IDENTIFICATION</scope>
</reference>
<protein>
    <submittedName>
        <fullName evidence="2">Uncharacterized protein</fullName>
    </submittedName>
</protein>
<evidence type="ECO:0000313" key="3">
    <source>
        <dbReference type="Proteomes" id="UP000494040"/>
    </source>
</evidence>
<dbReference type="RefSeq" id="XP_014262588.1">
    <property type="nucleotide sequence ID" value="XM_014407102.1"/>
</dbReference>
<keyword evidence="3" id="KW-1185">Reference proteome</keyword>
<evidence type="ECO:0000256" key="1">
    <source>
        <dbReference type="SAM" id="MobiDB-lite"/>
    </source>
</evidence>
<proteinExistence type="predicted"/>
<dbReference type="KEGG" id="clec:106674410"/>
<feature type="region of interest" description="Disordered" evidence="1">
    <location>
        <begin position="287"/>
        <end position="312"/>
    </location>
</feature>
<dbReference type="EnsemblMetazoa" id="XM_014407102.1">
    <property type="protein sequence ID" value="XP_014262588.1"/>
    <property type="gene ID" value="LOC106674410"/>
</dbReference>
<feature type="region of interest" description="Disordered" evidence="1">
    <location>
        <begin position="373"/>
        <end position="492"/>
    </location>
</feature>
<dbReference type="AlphaFoldDB" id="A0A8I6SCF9"/>
<evidence type="ECO:0000313" key="2">
    <source>
        <dbReference type="EnsemblMetazoa" id="XP_014262588.1"/>
    </source>
</evidence>
<feature type="compositionally biased region" description="Polar residues" evidence="1">
    <location>
        <begin position="291"/>
        <end position="300"/>
    </location>
</feature>
<feature type="compositionally biased region" description="Basic residues" evidence="1">
    <location>
        <begin position="406"/>
        <end position="417"/>
    </location>
</feature>
<feature type="compositionally biased region" description="Polar residues" evidence="1">
    <location>
        <begin position="419"/>
        <end position="432"/>
    </location>
</feature>
<feature type="compositionally biased region" description="Basic and acidic residues" evidence="1">
    <location>
        <begin position="1172"/>
        <end position="1193"/>
    </location>
</feature>
<feature type="region of interest" description="Disordered" evidence="1">
    <location>
        <begin position="1172"/>
        <end position="1213"/>
    </location>
</feature>
<dbReference type="GeneID" id="106674410"/>
<dbReference type="Proteomes" id="UP000494040">
    <property type="component" value="Unassembled WGS sequence"/>
</dbReference>
<name>A0A8I6SCF9_CIMLE</name>
<feature type="compositionally biased region" description="Basic and acidic residues" evidence="1">
    <location>
        <begin position="301"/>
        <end position="312"/>
    </location>
</feature>
<organism evidence="2 3">
    <name type="scientific">Cimex lectularius</name>
    <name type="common">Bed bug</name>
    <name type="synonym">Acanthia lectularia</name>
    <dbReference type="NCBI Taxonomy" id="79782"/>
    <lineage>
        <taxon>Eukaryota</taxon>
        <taxon>Metazoa</taxon>
        <taxon>Ecdysozoa</taxon>
        <taxon>Arthropoda</taxon>
        <taxon>Hexapoda</taxon>
        <taxon>Insecta</taxon>
        <taxon>Pterygota</taxon>
        <taxon>Neoptera</taxon>
        <taxon>Paraneoptera</taxon>
        <taxon>Hemiptera</taxon>
        <taxon>Heteroptera</taxon>
        <taxon>Panheteroptera</taxon>
        <taxon>Cimicomorpha</taxon>
        <taxon>Cimicidae</taxon>
        <taxon>Cimex</taxon>
    </lineage>
</organism>
<accession>A0A8I6SCF9</accession>